<proteinExistence type="predicted"/>
<name>A0ABT4X779_9BACI</name>
<reference evidence="2 3" key="1">
    <citation type="submission" date="2023-01" db="EMBL/GenBank/DDBJ databases">
        <title>Bacillus changyiensis sp. nov., isolated from a coastal deposit.</title>
        <authorList>
            <person name="Xiao G."/>
            <person name="Lai Q."/>
            <person name="Hu Z."/>
            <person name="Shao Z."/>
        </authorList>
    </citation>
    <scope>NUCLEOTIDE SEQUENCE [LARGE SCALE GENOMIC DNA]</scope>
    <source>
        <strain evidence="2 3">CLL-7-23</strain>
    </source>
</reference>
<protein>
    <submittedName>
        <fullName evidence="2">DUF805 domain-containing protein</fullName>
    </submittedName>
</protein>
<dbReference type="PANTHER" id="PTHR34980:SF2">
    <property type="entry name" value="INNER MEMBRANE PROTEIN YHAH-RELATED"/>
    <property type="match status" value="1"/>
</dbReference>
<evidence type="ECO:0000256" key="1">
    <source>
        <dbReference type="SAM" id="Phobius"/>
    </source>
</evidence>
<dbReference type="EMBL" id="JAQKAB010000013">
    <property type="protein sequence ID" value="MDA7028151.1"/>
    <property type="molecule type" value="Genomic_DNA"/>
</dbReference>
<comment type="caution">
    <text evidence="2">The sequence shown here is derived from an EMBL/GenBank/DDBJ whole genome shotgun (WGS) entry which is preliminary data.</text>
</comment>
<feature type="transmembrane region" description="Helical" evidence="1">
    <location>
        <begin position="23"/>
        <end position="53"/>
    </location>
</feature>
<sequence>MKWYLEALKNYAKFEGRARRKEYWMFHLFNTIILLALFIIGRQTAIAAGIAAAGGSGEFGVKSKVAFLMGYIPLFIYIVATFVPALAITVRRFHDIGKSGKWVWLNLIPLIGTIILVLIFFCKDSEAKDNQYGPNPKVF</sequence>
<feature type="transmembrane region" description="Helical" evidence="1">
    <location>
        <begin position="102"/>
        <end position="121"/>
    </location>
</feature>
<organism evidence="2 3">
    <name type="scientific">Bacillus changyiensis</name>
    <dbReference type="NCBI Taxonomy" id="3004103"/>
    <lineage>
        <taxon>Bacteria</taxon>
        <taxon>Bacillati</taxon>
        <taxon>Bacillota</taxon>
        <taxon>Bacilli</taxon>
        <taxon>Bacillales</taxon>
        <taxon>Bacillaceae</taxon>
        <taxon>Bacillus</taxon>
    </lineage>
</organism>
<keyword evidence="1" id="KW-1133">Transmembrane helix</keyword>
<dbReference type="InterPro" id="IPR008523">
    <property type="entry name" value="DUF805"/>
</dbReference>
<keyword evidence="1" id="KW-0472">Membrane</keyword>
<dbReference type="Proteomes" id="UP001211894">
    <property type="component" value="Unassembled WGS sequence"/>
</dbReference>
<dbReference type="Pfam" id="PF05656">
    <property type="entry name" value="DUF805"/>
    <property type="match status" value="1"/>
</dbReference>
<keyword evidence="3" id="KW-1185">Reference proteome</keyword>
<evidence type="ECO:0000313" key="3">
    <source>
        <dbReference type="Proteomes" id="UP001211894"/>
    </source>
</evidence>
<gene>
    <name evidence="2" type="ORF">PJ311_16380</name>
</gene>
<keyword evidence="1" id="KW-0812">Transmembrane</keyword>
<evidence type="ECO:0000313" key="2">
    <source>
        <dbReference type="EMBL" id="MDA7028151.1"/>
    </source>
</evidence>
<feature type="transmembrane region" description="Helical" evidence="1">
    <location>
        <begin position="65"/>
        <end position="90"/>
    </location>
</feature>
<accession>A0ABT4X779</accession>
<dbReference type="PANTHER" id="PTHR34980">
    <property type="entry name" value="INNER MEMBRANE PROTEIN-RELATED-RELATED"/>
    <property type="match status" value="1"/>
</dbReference>
<dbReference type="RefSeq" id="WP_271341968.1">
    <property type="nucleotide sequence ID" value="NZ_JAQKAB010000013.1"/>
</dbReference>